<evidence type="ECO:0000313" key="3">
    <source>
        <dbReference type="Proteomes" id="UP000636458"/>
    </source>
</evidence>
<dbReference type="RefSeq" id="WP_200556446.1">
    <property type="nucleotide sequence ID" value="NZ_JAEPES010000004.1"/>
</dbReference>
<reference evidence="2" key="1">
    <citation type="submission" date="2021-01" db="EMBL/GenBank/DDBJ databases">
        <title>Lacisediminihabitans sp. nov. strain G11-30, isolated from Antarctic Soil.</title>
        <authorList>
            <person name="Li J."/>
        </authorList>
    </citation>
    <scope>NUCLEOTIDE SEQUENCE</scope>
    <source>
        <strain evidence="2">G11-30</strain>
    </source>
</reference>
<feature type="transmembrane region" description="Helical" evidence="1">
    <location>
        <begin position="17"/>
        <end position="42"/>
    </location>
</feature>
<keyword evidence="3" id="KW-1185">Reference proteome</keyword>
<organism evidence="2 3">
    <name type="scientific">Lacisediminihabitans changchengi</name>
    <dbReference type="NCBI Taxonomy" id="2787634"/>
    <lineage>
        <taxon>Bacteria</taxon>
        <taxon>Bacillati</taxon>
        <taxon>Actinomycetota</taxon>
        <taxon>Actinomycetes</taxon>
        <taxon>Micrococcales</taxon>
        <taxon>Microbacteriaceae</taxon>
        <taxon>Lacisediminihabitans</taxon>
    </lineage>
</organism>
<feature type="transmembrane region" description="Helical" evidence="1">
    <location>
        <begin position="128"/>
        <end position="149"/>
    </location>
</feature>
<accession>A0A934SK82</accession>
<evidence type="ECO:0008006" key="4">
    <source>
        <dbReference type="Google" id="ProtNLM"/>
    </source>
</evidence>
<dbReference type="Proteomes" id="UP000636458">
    <property type="component" value="Unassembled WGS sequence"/>
</dbReference>
<dbReference type="AlphaFoldDB" id="A0A934SK82"/>
<keyword evidence="1" id="KW-0472">Membrane</keyword>
<sequence>MTDNETTGRSIFGARRALALAVTVLPLVILLAAALALGPTLGPTLASHWSSLGFPDGYSGTWSSFVVVAAIVVALTVGSWVVLFRVRSRGIARIWVGMSVLVAAILALAWAVSAGATASASQPKHAELGWGLLALVAAVPLGAVVFWIIDGSSVPDRSERSVAPMPLRPGDRVAWIGRSGSVLFLWVGVVLMIGGVVLALVLSVANEAGEVWIAGAVTIIAGLAVISLADVTLSIDGRGLRLVSSLFRVPLFRIPLADVSGVAVETIDPLRWGGWGLRFSGSGRAYVTGRAEGLVVGRTNGAPTAITIPHASDAASVLEALIRR</sequence>
<feature type="transmembrane region" description="Helical" evidence="1">
    <location>
        <begin position="95"/>
        <end position="116"/>
    </location>
</feature>
<gene>
    <name evidence="2" type="ORF">IV501_11275</name>
</gene>
<feature type="transmembrane region" description="Helical" evidence="1">
    <location>
        <begin position="62"/>
        <end position="83"/>
    </location>
</feature>
<feature type="transmembrane region" description="Helical" evidence="1">
    <location>
        <begin position="211"/>
        <end position="233"/>
    </location>
</feature>
<name>A0A934SK82_9MICO</name>
<evidence type="ECO:0000313" key="2">
    <source>
        <dbReference type="EMBL" id="MBK4348217.1"/>
    </source>
</evidence>
<protein>
    <recommendedName>
        <fullName evidence="4">DUF1648 domain-containing protein</fullName>
    </recommendedName>
</protein>
<dbReference type="EMBL" id="JAEPES010000004">
    <property type="protein sequence ID" value="MBK4348217.1"/>
    <property type="molecule type" value="Genomic_DNA"/>
</dbReference>
<evidence type="ECO:0000256" key="1">
    <source>
        <dbReference type="SAM" id="Phobius"/>
    </source>
</evidence>
<keyword evidence="1" id="KW-0812">Transmembrane</keyword>
<comment type="caution">
    <text evidence="2">The sequence shown here is derived from an EMBL/GenBank/DDBJ whole genome shotgun (WGS) entry which is preliminary data.</text>
</comment>
<proteinExistence type="predicted"/>
<feature type="transmembrane region" description="Helical" evidence="1">
    <location>
        <begin position="182"/>
        <end position="205"/>
    </location>
</feature>
<keyword evidence="1" id="KW-1133">Transmembrane helix</keyword>